<keyword evidence="4" id="KW-0067">ATP-binding</keyword>
<evidence type="ECO:0000256" key="7">
    <source>
        <dbReference type="ARBA" id="ARBA00023306"/>
    </source>
</evidence>
<feature type="domain" description="Mur ligase central" evidence="11">
    <location>
        <begin position="108"/>
        <end position="283"/>
    </location>
</feature>
<dbReference type="InterPro" id="IPR036565">
    <property type="entry name" value="Mur-like_cat_sf"/>
</dbReference>
<evidence type="ECO:0000256" key="6">
    <source>
        <dbReference type="ARBA" id="ARBA00022984"/>
    </source>
</evidence>
<dbReference type="GO" id="GO:0009252">
    <property type="term" value="P:peptidoglycan biosynthetic process"/>
    <property type="evidence" value="ECO:0007669"/>
    <property type="project" value="UniProtKB-KW"/>
</dbReference>
<keyword evidence="2" id="KW-0132">Cell division</keyword>
<keyword evidence="6" id="KW-0573">Peptidoglycan synthesis</keyword>
<dbReference type="InterPro" id="IPR036615">
    <property type="entry name" value="Mur_ligase_C_dom_sf"/>
</dbReference>
<evidence type="ECO:0000256" key="3">
    <source>
        <dbReference type="ARBA" id="ARBA00022741"/>
    </source>
</evidence>
<evidence type="ECO:0000256" key="8">
    <source>
        <dbReference type="ARBA" id="ARBA00023316"/>
    </source>
</evidence>
<dbReference type="InterPro" id="IPR004101">
    <property type="entry name" value="Mur_ligase_C"/>
</dbReference>
<dbReference type="Pfam" id="PF01225">
    <property type="entry name" value="Mur_ligase"/>
    <property type="match status" value="1"/>
</dbReference>
<dbReference type="GO" id="GO:0071555">
    <property type="term" value="P:cell wall organization"/>
    <property type="evidence" value="ECO:0007669"/>
    <property type="project" value="UniProtKB-KW"/>
</dbReference>
<feature type="domain" description="Mur ligase C-terminal" evidence="10">
    <location>
        <begin position="306"/>
        <end position="435"/>
    </location>
</feature>
<evidence type="ECO:0000256" key="2">
    <source>
        <dbReference type="ARBA" id="ARBA00022618"/>
    </source>
</evidence>
<dbReference type="PANTHER" id="PTHR43445">
    <property type="entry name" value="UDP-N-ACETYLMURAMATE--L-ALANINE LIGASE-RELATED"/>
    <property type="match status" value="1"/>
</dbReference>
<sequence>MRVHFIAIGGSVMHNLAIALSKKGYLITGSDDYIYEPSRTNLANNDLLPDKLGWDPERITDEINAIVLGMHAKVDNPELLKAQELGLPIYSYPAYIYEQSKEKIRVVVGGSHGKTTITSMIMHVLKILARDFDYVVGAKLEGFETMVKITKDAPLIVIEGDEYLASAIDRRPKFLLYHANIALISGIAWDHINVFPTYQEYLEQFKLFIESIESKGTLVYNKDDKEVQELVSNNNSSINKHGYKLPDFTINKGISYLSTAKGDIALQVFGKHNLSNLAGAFTVCEWLGVSREEFYKAISSFKGAARRLEYVADYDGSVVYKDFAHSPSKVKASIEAVKEQYPNNKLIAIVELHTFSSLNEEFLREYSDTMQGADEAIIFIDQNSFRQKNISPINALTIKKAFNREDAIYFTDIESLQLYISEIGHKEKNLLFMSSGNFGGINLVNLSDKFFNS</sequence>
<keyword evidence="5" id="KW-0133">Cell shape</keyword>
<dbReference type="InterPro" id="IPR000713">
    <property type="entry name" value="Mur_ligase_N"/>
</dbReference>
<protein>
    <submittedName>
        <fullName evidence="12">UDP-N-acetylmuramate: L-alanyl-gamma-D-glutamyl-meso-diaminopimelate ligase</fullName>
    </submittedName>
</protein>
<evidence type="ECO:0000256" key="1">
    <source>
        <dbReference type="ARBA" id="ARBA00022598"/>
    </source>
</evidence>
<evidence type="ECO:0000256" key="4">
    <source>
        <dbReference type="ARBA" id="ARBA00022840"/>
    </source>
</evidence>
<dbReference type="Proteomes" id="UP000199421">
    <property type="component" value="Unassembled WGS sequence"/>
</dbReference>
<evidence type="ECO:0000259" key="10">
    <source>
        <dbReference type="Pfam" id="PF02875"/>
    </source>
</evidence>
<dbReference type="Gene3D" id="3.40.50.720">
    <property type="entry name" value="NAD(P)-binding Rossmann-like Domain"/>
    <property type="match status" value="1"/>
</dbReference>
<dbReference type="Pfam" id="PF02875">
    <property type="entry name" value="Mur_ligase_C"/>
    <property type="match status" value="1"/>
</dbReference>
<dbReference type="SUPFAM" id="SSF53623">
    <property type="entry name" value="MurD-like peptide ligases, catalytic domain"/>
    <property type="match status" value="1"/>
</dbReference>
<dbReference type="GO" id="GO:0051301">
    <property type="term" value="P:cell division"/>
    <property type="evidence" value="ECO:0007669"/>
    <property type="project" value="UniProtKB-KW"/>
</dbReference>
<dbReference type="GO" id="GO:0005524">
    <property type="term" value="F:ATP binding"/>
    <property type="evidence" value="ECO:0007669"/>
    <property type="project" value="UniProtKB-KW"/>
</dbReference>
<dbReference type="Pfam" id="PF08245">
    <property type="entry name" value="Mur_ligase_M"/>
    <property type="match status" value="1"/>
</dbReference>
<dbReference type="InterPro" id="IPR013221">
    <property type="entry name" value="Mur_ligase_cen"/>
</dbReference>
<feature type="domain" description="Mur ligase N-terminal catalytic" evidence="9">
    <location>
        <begin position="3"/>
        <end position="98"/>
    </location>
</feature>
<evidence type="ECO:0000256" key="5">
    <source>
        <dbReference type="ARBA" id="ARBA00022960"/>
    </source>
</evidence>
<dbReference type="GO" id="GO:0008360">
    <property type="term" value="P:regulation of cell shape"/>
    <property type="evidence" value="ECO:0007669"/>
    <property type="project" value="UniProtKB-KW"/>
</dbReference>
<reference evidence="13" key="1">
    <citation type="submission" date="2016-10" db="EMBL/GenBank/DDBJ databases">
        <authorList>
            <person name="Varghese N."/>
            <person name="Submissions S."/>
        </authorList>
    </citation>
    <scope>NUCLEOTIDE SEQUENCE [LARGE SCALE GENOMIC DNA]</scope>
    <source>
        <strain evidence="13">DSM 18733</strain>
    </source>
</reference>
<dbReference type="InterPro" id="IPR050061">
    <property type="entry name" value="MurCDEF_pg_biosynth"/>
</dbReference>
<dbReference type="OrthoDB" id="9804126at2"/>
<keyword evidence="1 12" id="KW-0436">Ligase</keyword>
<keyword evidence="3" id="KW-0547">Nucleotide-binding</keyword>
<dbReference type="SUPFAM" id="SSF51984">
    <property type="entry name" value="MurCD N-terminal domain"/>
    <property type="match status" value="1"/>
</dbReference>
<dbReference type="Gene3D" id="3.40.1190.10">
    <property type="entry name" value="Mur-like, catalytic domain"/>
    <property type="match status" value="1"/>
</dbReference>
<dbReference type="PANTHER" id="PTHR43445:SF5">
    <property type="entry name" value="UDP-N-ACETYLMURAMATE--L-ALANYL-GAMMA-D-GLUTAMYL-MESO-2,6-DIAMINOHEPTANDIOATE LIGASE"/>
    <property type="match status" value="1"/>
</dbReference>
<evidence type="ECO:0000313" key="12">
    <source>
        <dbReference type="EMBL" id="SEL38281.1"/>
    </source>
</evidence>
<keyword evidence="8" id="KW-0961">Cell wall biogenesis/degradation</keyword>
<proteinExistence type="predicted"/>
<dbReference type="EMBL" id="FOAF01000002">
    <property type="protein sequence ID" value="SEL38281.1"/>
    <property type="molecule type" value="Genomic_DNA"/>
</dbReference>
<evidence type="ECO:0000259" key="9">
    <source>
        <dbReference type="Pfam" id="PF01225"/>
    </source>
</evidence>
<name>A0A1H7PQZ3_OLID1</name>
<keyword evidence="13" id="KW-1185">Reference proteome</keyword>
<evidence type="ECO:0000313" key="13">
    <source>
        <dbReference type="Proteomes" id="UP000199421"/>
    </source>
</evidence>
<dbReference type="RefSeq" id="WP_093324236.1">
    <property type="nucleotide sequence ID" value="NZ_FOAF01000002.1"/>
</dbReference>
<dbReference type="SUPFAM" id="SSF53244">
    <property type="entry name" value="MurD-like peptide ligases, peptide-binding domain"/>
    <property type="match status" value="1"/>
</dbReference>
<dbReference type="GO" id="GO:0016881">
    <property type="term" value="F:acid-amino acid ligase activity"/>
    <property type="evidence" value="ECO:0007669"/>
    <property type="project" value="InterPro"/>
</dbReference>
<organism evidence="12 13">
    <name type="scientific">Olivibacter domesticus</name>
    <name type="common">Pseudosphingobacterium domesticum</name>
    <dbReference type="NCBI Taxonomy" id="407022"/>
    <lineage>
        <taxon>Bacteria</taxon>
        <taxon>Pseudomonadati</taxon>
        <taxon>Bacteroidota</taxon>
        <taxon>Sphingobacteriia</taxon>
        <taxon>Sphingobacteriales</taxon>
        <taxon>Sphingobacteriaceae</taxon>
        <taxon>Olivibacter</taxon>
    </lineage>
</organism>
<evidence type="ECO:0000259" key="11">
    <source>
        <dbReference type="Pfam" id="PF08245"/>
    </source>
</evidence>
<dbReference type="AlphaFoldDB" id="A0A1H7PQZ3"/>
<gene>
    <name evidence="12" type="ORF">SAMN05661044_02330</name>
</gene>
<dbReference type="STRING" id="407022.SAMN05661044_02330"/>
<accession>A0A1H7PQZ3</accession>
<dbReference type="Gene3D" id="3.90.190.20">
    <property type="entry name" value="Mur ligase, C-terminal domain"/>
    <property type="match status" value="1"/>
</dbReference>
<keyword evidence="7" id="KW-0131">Cell cycle</keyword>